<dbReference type="Proteomes" id="UP001231189">
    <property type="component" value="Unassembled WGS sequence"/>
</dbReference>
<feature type="region of interest" description="Disordered" evidence="1">
    <location>
        <begin position="128"/>
        <end position="327"/>
    </location>
</feature>
<dbReference type="AlphaFoldDB" id="A0AAD8RHT5"/>
<evidence type="ECO:0000313" key="3">
    <source>
        <dbReference type="Proteomes" id="UP001231189"/>
    </source>
</evidence>
<proteinExistence type="predicted"/>
<keyword evidence="3" id="KW-1185">Reference proteome</keyword>
<feature type="region of interest" description="Disordered" evidence="1">
    <location>
        <begin position="1"/>
        <end position="28"/>
    </location>
</feature>
<reference evidence="2" key="1">
    <citation type="submission" date="2023-07" db="EMBL/GenBank/DDBJ databases">
        <title>A chromosome-level genome assembly of Lolium multiflorum.</title>
        <authorList>
            <person name="Chen Y."/>
            <person name="Copetti D."/>
            <person name="Kolliker R."/>
            <person name="Studer B."/>
        </authorList>
    </citation>
    <scope>NUCLEOTIDE SEQUENCE</scope>
    <source>
        <strain evidence="2">02402/16</strain>
        <tissue evidence="2">Leaf</tissue>
    </source>
</reference>
<feature type="compositionally biased region" description="Basic residues" evidence="1">
    <location>
        <begin position="199"/>
        <end position="248"/>
    </location>
</feature>
<protein>
    <recommendedName>
        <fullName evidence="4">Reverse transcriptase/retrotransposon-derived protein RNase H-like domain-containing protein</fullName>
    </recommendedName>
</protein>
<dbReference type="EMBL" id="JAUUTY010000006">
    <property type="protein sequence ID" value="KAK1620439.1"/>
    <property type="molecule type" value="Genomic_DNA"/>
</dbReference>
<gene>
    <name evidence="2" type="ORF">QYE76_025956</name>
</gene>
<feature type="compositionally biased region" description="Basic and acidic residues" evidence="1">
    <location>
        <begin position="133"/>
        <end position="150"/>
    </location>
</feature>
<dbReference type="Gene3D" id="3.30.70.270">
    <property type="match status" value="1"/>
</dbReference>
<evidence type="ECO:0000256" key="1">
    <source>
        <dbReference type="SAM" id="MobiDB-lite"/>
    </source>
</evidence>
<comment type="caution">
    <text evidence="2">The sequence shown here is derived from an EMBL/GenBank/DDBJ whole genome shotgun (WGS) entry which is preliminary data.</text>
</comment>
<organism evidence="2 3">
    <name type="scientific">Lolium multiflorum</name>
    <name type="common">Italian ryegrass</name>
    <name type="synonym">Lolium perenne subsp. multiflorum</name>
    <dbReference type="NCBI Taxonomy" id="4521"/>
    <lineage>
        <taxon>Eukaryota</taxon>
        <taxon>Viridiplantae</taxon>
        <taxon>Streptophyta</taxon>
        <taxon>Embryophyta</taxon>
        <taxon>Tracheophyta</taxon>
        <taxon>Spermatophyta</taxon>
        <taxon>Magnoliopsida</taxon>
        <taxon>Liliopsida</taxon>
        <taxon>Poales</taxon>
        <taxon>Poaceae</taxon>
        <taxon>BOP clade</taxon>
        <taxon>Pooideae</taxon>
        <taxon>Poodae</taxon>
        <taxon>Poeae</taxon>
        <taxon>Poeae Chloroplast Group 2 (Poeae type)</taxon>
        <taxon>Loliodinae</taxon>
        <taxon>Loliinae</taxon>
        <taxon>Lolium</taxon>
    </lineage>
</organism>
<sequence>MESDEGDSSASTADMEDHGEPDTDYGSTCIGDVTDIEHLYTDHDSPSIDDMVEHYLDHDYDHDDMVEHYLDHDYHHDDMVEHYLDYDNNTMMEHSTEHYLEHDIDTMVESSFDSTVNKTGAYKFPTLASGTTYEDRGPPRRRNHESAHAHDHLHRARPREHQESHHHDRHRHSPPSSRRRHKQSAKPHEPSSRHAEDRHRHKSPHDHRRPSPPHDHHRHTSPHDRRRHKSPYVRHRPTPTKDLRRHPPRQGDDARRRDPRHEAAKATKNNNTNHMVSTKPSATTKMASPRPPTHEKISNGARQGATPTSTMVPSAKKEGPHILVLPPPTATTIMAPIRSSSPKMKTMESTLQDEGRSTHPYANMTMRCPPRSSSSQCFRCNQEGRHWECPNLHCDVCTSNKHMTWECNTPQAHKLYFAQLDAEIANKTLQDTIVFKEWCKEMAKRTTMKSTLQDEAREGQVKGDVDSSLALNNTIAPSNGVNMGGDGVETVEHGILPSTKEANGVENGEHGMIPSPMEAHGDEKIEPTPICLNEEMVQIPCENESHLAHLSESDSELSDSHPIGCLDIDDVMAMEMRDSTICEMSDSTICEISNSTICEISDSTICEMSDSTICEMSNSTICEMSESTIHELECLHLEDMSDTPSTMDDEFPIMEKMYMVHEDDAITPCLIEDEHGGHMEPTSSTTPTSNESDYKALSRFIAKLGEKALPFYNLMKKSEKFEWTKEAQDSFDNLKKILSTSPVLVTPREKETLLMYIAATAQVFTAFWLSNEKKQGEFMVCRGPFTTSVKYYPRKAVVSSSPEVGICSVEVGSQVRHYFTNTRSKL</sequence>
<accession>A0AAD8RHT5</accession>
<dbReference type="InterPro" id="IPR043128">
    <property type="entry name" value="Rev_trsase/Diguanyl_cyclase"/>
</dbReference>
<evidence type="ECO:0008006" key="4">
    <source>
        <dbReference type="Google" id="ProtNLM"/>
    </source>
</evidence>
<dbReference type="InterPro" id="IPR043502">
    <property type="entry name" value="DNA/RNA_pol_sf"/>
</dbReference>
<evidence type="ECO:0000313" key="2">
    <source>
        <dbReference type="EMBL" id="KAK1620439.1"/>
    </source>
</evidence>
<feature type="compositionally biased region" description="Basic and acidic residues" evidence="1">
    <location>
        <begin position="249"/>
        <end position="265"/>
    </location>
</feature>
<feature type="compositionally biased region" description="Basic and acidic residues" evidence="1">
    <location>
        <begin position="186"/>
        <end position="198"/>
    </location>
</feature>
<feature type="compositionally biased region" description="Basic residues" evidence="1">
    <location>
        <begin position="167"/>
        <end position="185"/>
    </location>
</feature>
<name>A0AAD8RHT5_LOLMU</name>
<dbReference type="SUPFAM" id="SSF56672">
    <property type="entry name" value="DNA/RNA polymerases"/>
    <property type="match status" value="1"/>
</dbReference>
<feature type="compositionally biased region" description="Polar residues" evidence="1">
    <location>
        <begin position="274"/>
        <end position="286"/>
    </location>
</feature>
<feature type="region of interest" description="Disordered" evidence="1">
    <location>
        <begin position="499"/>
        <end position="518"/>
    </location>
</feature>